<dbReference type="AlphaFoldDB" id="A0A5E4W5A7"/>
<dbReference type="Pfam" id="PF06980">
    <property type="entry name" value="DUF1302"/>
    <property type="match status" value="1"/>
</dbReference>
<name>A0A5E4W5A7_9BURK</name>
<keyword evidence="1" id="KW-0732">Signal</keyword>
<dbReference type="RefSeq" id="WP_150697846.1">
    <property type="nucleotide sequence ID" value="NZ_CABPRZ010000012.1"/>
</dbReference>
<evidence type="ECO:0000313" key="2">
    <source>
        <dbReference type="EMBL" id="VVE19808.1"/>
    </source>
</evidence>
<accession>A0A5E4W5A7</accession>
<organism evidence="2 3">
    <name type="scientific">Pandoraea terrae</name>
    <dbReference type="NCBI Taxonomy" id="1537710"/>
    <lineage>
        <taxon>Bacteria</taxon>
        <taxon>Pseudomonadati</taxon>
        <taxon>Pseudomonadota</taxon>
        <taxon>Betaproteobacteria</taxon>
        <taxon>Burkholderiales</taxon>
        <taxon>Burkholderiaceae</taxon>
        <taxon>Pandoraea</taxon>
    </lineage>
</organism>
<evidence type="ECO:0000313" key="3">
    <source>
        <dbReference type="Proteomes" id="UP000414233"/>
    </source>
</evidence>
<evidence type="ECO:0000256" key="1">
    <source>
        <dbReference type="SAM" id="SignalP"/>
    </source>
</evidence>
<evidence type="ECO:0008006" key="4">
    <source>
        <dbReference type="Google" id="ProtNLM"/>
    </source>
</evidence>
<dbReference type="InterPro" id="IPR010727">
    <property type="entry name" value="DUF1302"/>
</dbReference>
<dbReference type="Proteomes" id="UP000414233">
    <property type="component" value="Unassembled WGS sequence"/>
</dbReference>
<proteinExistence type="predicted"/>
<keyword evidence="3" id="KW-1185">Reference proteome</keyword>
<sequence length="615" mass="65787">MKRKIISRHATVSLAILGAATSSAYGYEFTMGPDDSIKASWVSNLTAGAGIRTKNPSCSLTGDPNANGCGAAANVDQWGFGDNGDLNYRKGKPFTTYLSATSELLLTMPSEGLKFMARGTGMYDFMAKNTERTPLSSTASAQVVYNAQLLDLWGEKDFTISGRPAHVRLGNQVINWGESIYAMGGINATNSLDIQKLLVPGSQLKQALLPAPMLSFAADLSHGVSTEAYYQWQWNGNRYPPVGTFWSTTNAFGRGAEPLTISTANFNAAGPSAGTIANATGGPGAARNANAISAINAGLVNGDFAGPPFNDIGLPVSTKLPSKYKPQFGVKFNYAPSFVDANFGFYYLNYADKSPVLTSLANGTVQWSYPENRQLFGVSTNFGLGDWAIGAELSYRPRDAVALSSCFGPGGPLDLNTNGVAGIDCKQWVDKKKFQFDINGILALTPSKHPFIKLLGADAAALTWEVTWIKYPGLSSSGVTRTINGQTVTQVPQAGYLPWLNQNSGLGYPIAMAQGTSSSVGATIDFNWTYDGTLIPGWQVTPGVTFSDALYGYTPTFSANYMQGAKSVNLYVLFNQNPTVWQAGINFTMFFGGHNTVGQPFADRNFIGVFATRNF</sequence>
<gene>
    <name evidence="2" type="ORF">PTE30175_02991</name>
</gene>
<dbReference type="EMBL" id="CABPRZ010000012">
    <property type="protein sequence ID" value="VVE19808.1"/>
    <property type="molecule type" value="Genomic_DNA"/>
</dbReference>
<feature type="chain" id="PRO_5022713550" description="Arylsulfatase" evidence="1">
    <location>
        <begin position="25"/>
        <end position="615"/>
    </location>
</feature>
<reference evidence="2 3" key="1">
    <citation type="submission" date="2019-08" db="EMBL/GenBank/DDBJ databases">
        <authorList>
            <person name="Peeters C."/>
        </authorList>
    </citation>
    <scope>NUCLEOTIDE SEQUENCE [LARGE SCALE GENOMIC DNA]</scope>
    <source>
        <strain evidence="2 3">LMG 30175</strain>
    </source>
</reference>
<dbReference type="OrthoDB" id="8932625at2"/>
<feature type="signal peptide" evidence="1">
    <location>
        <begin position="1"/>
        <end position="24"/>
    </location>
</feature>
<protein>
    <recommendedName>
        <fullName evidence="4">Arylsulfatase</fullName>
    </recommendedName>
</protein>